<name>A0A1Y5RDD9_9RHOB</name>
<organism evidence="1 2">
    <name type="scientific">Aquimixticola soesokkakensis</name>
    <dbReference type="NCBI Taxonomy" id="1519096"/>
    <lineage>
        <taxon>Bacteria</taxon>
        <taxon>Pseudomonadati</taxon>
        <taxon>Pseudomonadota</taxon>
        <taxon>Alphaproteobacteria</taxon>
        <taxon>Rhodobacterales</taxon>
        <taxon>Paracoccaceae</taxon>
        <taxon>Aquimixticola</taxon>
    </lineage>
</organism>
<dbReference type="AlphaFoldDB" id="A0A1Y5RDD9"/>
<keyword evidence="2" id="KW-1185">Reference proteome</keyword>
<reference evidence="1 2" key="1">
    <citation type="submission" date="2017-03" db="EMBL/GenBank/DDBJ databases">
        <authorList>
            <person name="Afonso C.L."/>
            <person name="Miller P.J."/>
            <person name="Scott M.A."/>
            <person name="Spackman E."/>
            <person name="Goraichik I."/>
            <person name="Dimitrov K.M."/>
            <person name="Suarez D.L."/>
            <person name="Swayne D.E."/>
        </authorList>
    </citation>
    <scope>NUCLEOTIDE SEQUENCE [LARGE SCALE GENOMIC DNA]</scope>
    <source>
        <strain evidence="1 2">CECT 8620</strain>
    </source>
</reference>
<gene>
    <name evidence="1" type="ORF">AQS8620_00182</name>
</gene>
<dbReference type="EMBL" id="FWFS01000001">
    <property type="protein sequence ID" value="SLN13597.1"/>
    <property type="molecule type" value="Genomic_DNA"/>
</dbReference>
<accession>A0A1Y5RDD9</accession>
<proteinExistence type="predicted"/>
<protein>
    <submittedName>
        <fullName evidence="1">Uncharacterized protein</fullName>
    </submittedName>
</protein>
<sequence length="149" mass="16420">MIGTASLIVFALGATLPEPASSAQPRRLVVTRDFGGNLSHRVAEINALRASGSRVEIPRGHCMSACTMYLGLANTCVGRNAIFGFHGPSTEFHGVALPPREFEYWSTLMASYYPSQLRNWYMQKGRKIVVGHFEMRGADLIRMGVRECA</sequence>
<evidence type="ECO:0000313" key="1">
    <source>
        <dbReference type="EMBL" id="SLN13597.1"/>
    </source>
</evidence>
<evidence type="ECO:0000313" key="2">
    <source>
        <dbReference type="Proteomes" id="UP000193862"/>
    </source>
</evidence>
<dbReference type="Proteomes" id="UP000193862">
    <property type="component" value="Unassembled WGS sequence"/>
</dbReference>